<comment type="caution">
    <text evidence="4">The sequence shown here is derived from an EMBL/GenBank/DDBJ whole genome shotgun (WGS) entry which is preliminary data.</text>
</comment>
<evidence type="ECO:0008006" key="6">
    <source>
        <dbReference type="Google" id="ProtNLM"/>
    </source>
</evidence>
<keyword evidence="5" id="KW-1185">Reference proteome</keyword>
<dbReference type="Proteomes" id="UP001149165">
    <property type="component" value="Unassembled WGS sequence"/>
</dbReference>
<dbReference type="PIRSF" id="PIRSF017316">
    <property type="entry name" value="Pesterase_C1039"/>
    <property type="match status" value="1"/>
</dbReference>
<dbReference type="EMBL" id="JAPQKH010000007">
    <property type="protein sequence ID" value="KAJ5088457.1"/>
    <property type="molecule type" value="Genomic_DNA"/>
</dbReference>
<dbReference type="Pfam" id="PF00149">
    <property type="entry name" value="Metallophos"/>
    <property type="match status" value="1"/>
</dbReference>
<evidence type="ECO:0000256" key="1">
    <source>
        <dbReference type="SAM" id="SignalP"/>
    </source>
</evidence>
<organism evidence="4 5">
    <name type="scientific">Penicillium angulare</name>
    <dbReference type="NCBI Taxonomy" id="116970"/>
    <lineage>
        <taxon>Eukaryota</taxon>
        <taxon>Fungi</taxon>
        <taxon>Dikarya</taxon>
        <taxon>Ascomycota</taxon>
        <taxon>Pezizomycotina</taxon>
        <taxon>Eurotiomycetes</taxon>
        <taxon>Eurotiomycetidae</taxon>
        <taxon>Eurotiales</taxon>
        <taxon>Aspergillaceae</taxon>
        <taxon>Penicillium</taxon>
    </lineage>
</organism>
<feature type="domain" description="Putative 5'-nucleotidase C-terminal" evidence="3">
    <location>
        <begin position="424"/>
        <end position="625"/>
    </location>
</feature>
<dbReference type="Gene3D" id="3.60.21.10">
    <property type="match status" value="1"/>
</dbReference>
<sequence length="674" mass="74683">MAVLSLVLKLAIAISTVSACSSCEGEEEPSTYPRVMRRMQPESVNATGQPRGALHWGQLNFIHTSGSHGWLEGHIKERNYGADWGDFVSFTRHMRDKADQKKLDLILIDTGDLHDGNGLSDATSPNGEVTNPIFENIDYDILTPGNHELIAADVAFETFTKFAKVYGDKYLTSNVDICSNCQDGQPDNKTWESMGKRYRHFKTKQGIRIMSFGVILDGTNNNKDMTRIQPAKEMIEESWFKEAITRDDIDLFVLIGHNPVKPGIPKSESSFPLLMDTIRKARPSIPVQGFGGHTHRRDFHIYDPMSSAIESGKYCDTVGWVTLDDIKPKTEPARSHSSEAIKPLPLVNQTINVNLANSSCSKTKSFSMKLSRRYLDWNRLTFAYHAAGSQDTFNTASGTSVSKKIEDARKDLNLNHVYGCAPRSYCISCKPPGDEGNIYTLVQTAAAATVVNSSRSTNSRMIIVNNGAIRYDLVKGPFTLDDSYIVCPYTSTFKYIADVPYSIASEVLDIMTNAKSNTTPKRSMTIDTVSSQMMGYDECDNASPFNSSDLLKPKSLFGRVLETSTPTPGYTTCDDLGDDGDDTLHTAIPEHTQPPYVQAEAAFPSDGTPETVDIIFSDFLDKRVISALNSQNPAKNYSTEDTGLYMPKNFTTNSFIPQYAKLAWQANINNCTVE</sequence>
<dbReference type="GO" id="GO:0016787">
    <property type="term" value="F:hydrolase activity"/>
    <property type="evidence" value="ECO:0007669"/>
    <property type="project" value="InterPro"/>
</dbReference>
<evidence type="ECO:0000313" key="5">
    <source>
        <dbReference type="Proteomes" id="UP001149165"/>
    </source>
</evidence>
<feature type="chain" id="PRO_5040959636" description="Calcineurin-like phosphoesterase domain-containing protein" evidence="1">
    <location>
        <begin position="20"/>
        <end position="674"/>
    </location>
</feature>
<dbReference type="GO" id="GO:0005829">
    <property type="term" value="C:cytosol"/>
    <property type="evidence" value="ECO:0007669"/>
    <property type="project" value="TreeGrafter"/>
</dbReference>
<dbReference type="InterPro" id="IPR036907">
    <property type="entry name" value="5'-Nucleotdase_C_sf"/>
</dbReference>
<dbReference type="AlphaFoldDB" id="A0A9W9K1B5"/>
<dbReference type="InterPro" id="IPR004843">
    <property type="entry name" value="Calcineurin-like_PHP"/>
</dbReference>
<proteinExistence type="predicted"/>
<dbReference type="PANTHER" id="PTHR11575">
    <property type="entry name" value="5'-NUCLEOTIDASE-RELATED"/>
    <property type="match status" value="1"/>
</dbReference>
<reference evidence="4" key="1">
    <citation type="submission" date="2022-11" db="EMBL/GenBank/DDBJ databases">
        <authorList>
            <person name="Petersen C."/>
        </authorList>
    </citation>
    <scope>NUCLEOTIDE SEQUENCE</scope>
    <source>
        <strain evidence="4">IBT 30069</strain>
    </source>
</reference>
<dbReference type="InterPro" id="IPR053828">
    <property type="entry name" value="Nucleosidase_C"/>
</dbReference>
<evidence type="ECO:0000259" key="3">
    <source>
        <dbReference type="Pfam" id="PF21953"/>
    </source>
</evidence>
<dbReference type="Pfam" id="PF21953">
    <property type="entry name" value="NadN_nucleosid_C"/>
    <property type="match status" value="1"/>
</dbReference>
<dbReference type="Gene3D" id="3.90.780.10">
    <property type="entry name" value="5'-Nucleotidase, C-terminal domain"/>
    <property type="match status" value="2"/>
</dbReference>
<dbReference type="GO" id="GO:0009166">
    <property type="term" value="P:nucleotide catabolic process"/>
    <property type="evidence" value="ECO:0007669"/>
    <property type="project" value="InterPro"/>
</dbReference>
<dbReference type="OrthoDB" id="7722975at2759"/>
<feature type="domain" description="Calcineurin-like phosphoesterase" evidence="2">
    <location>
        <begin position="67"/>
        <end position="296"/>
    </location>
</feature>
<gene>
    <name evidence="4" type="ORF">N7456_012073</name>
</gene>
<dbReference type="SUPFAM" id="SSF56300">
    <property type="entry name" value="Metallo-dependent phosphatases"/>
    <property type="match status" value="1"/>
</dbReference>
<dbReference type="SUPFAM" id="SSF55816">
    <property type="entry name" value="5'-nucleotidase (syn. UDP-sugar hydrolase), C-terminal domain"/>
    <property type="match status" value="1"/>
</dbReference>
<keyword evidence="1" id="KW-0732">Signal</keyword>
<dbReference type="InterPro" id="IPR006179">
    <property type="entry name" value="5_nucleotidase/apyrase"/>
</dbReference>
<accession>A0A9W9K1B5</accession>
<evidence type="ECO:0000313" key="4">
    <source>
        <dbReference type="EMBL" id="KAJ5088457.1"/>
    </source>
</evidence>
<evidence type="ECO:0000259" key="2">
    <source>
        <dbReference type="Pfam" id="PF00149"/>
    </source>
</evidence>
<protein>
    <recommendedName>
        <fullName evidence="6">Calcineurin-like phosphoesterase domain-containing protein</fullName>
    </recommendedName>
</protein>
<feature type="signal peptide" evidence="1">
    <location>
        <begin position="1"/>
        <end position="19"/>
    </location>
</feature>
<dbReference type="InterPro" id="IPR014485">
    <property type="entry name" value="Pesterase_C1039"/>
</dbReference>
<dbReference type="PANTHER" id="PTHR11575:SF22">
    <property type="entry name" value="ADL392WP"/>
    <property type="match status" value="1"/>
</dbReference>
<dbReference type="InterPro" id="IPR029052">
    <property type="entry name" value="Metallo-depent_PP-like"/>
</dbReference>
<reference evidence="4" key="2">
    <citation type="journal article" date="2023" name="IMA Fungus">
        <title>Comparative genomic study of the Penicillium genus elucidates a diverse pangenome and 15 lateral gene transfer events.</title>
        <authorList>
            <person name="Petersen C."/>
            <person name="Sorensen T."/>
            <person name="Nielsen M.R."/>
            <person name="Sondergaard T.E."/>
            <person name="Sorensen J.L."/>
            <person name="Fitzpatrick D.A."/>
            <person name="Frisvad J.C."/>
            <person name="Nielsen K.L."/>
        </authorList>
    </citation>
    <scope>NUCLEOTIDE SEQUENCE</scope>
    <source>
        <strain evidence="4">IBT 30069</strain>
    </source>
</reference>
<name>A0A9W9K1B5_9EURO</name>